<dbReference type="EMBL" id="GL377638">
    <property type="protein sequence ID" value="EFJ12514.1"/>
    <property type="molecule type" value="Genomic_DNA"/>
</dbReference>
<dbReference type="eggNOG" id="ENOG502QPK8">
    <property type="taxonomic scope" value="Eukaryota"/>
</dbReference>
<evidence type="ECO:0000313" key="2">
    <source>
        <dbReference type="Proteomes" id="UP000001514"/>
    </source>
</evidence>
<dbReference type="Proteomes" id="UP000001514">
    <property type="component" value="Unassembled WGS sequence"/>
</dbReference>
<keyword evidence="2" id="KW-1185">Reference proteome</keyword>
<dbReference type="AlphaFoldDB" id="D8SSN2"/>
<accession>D8SSN2</accession>
<dbReference type="Gramene" id="EFJ12514">
    <property type="protein sequence ID" value="EFJ12514"/>
    <property type="gene ID" value="SELMODRAFT_425298"/>
</dbReference>
<organism evidence="2">
    <name type="scientific">Selaginella moellendorffii</name>
    <name type="common">Spikemoss</name>
    <dbReference type="NCBI Taxonomy" id="88036"/>
    <lineage>
        <taxon>Eukaryota</taxon>
        <taxon>Viridiplantae</taxon>
        <taxon>Streptophyta</taxon>
        <taxon>Embryophyta</taxon>
        <taxon>Tracheophyta</taxon>
        <taxon>Lycopodiopsida</taxon>
        <taxon>Selaginellales</taxon>
        <taxon>Selaginellaceae</taxon>
        <taxon>Selaginella</taxon>
    </lineage>
</organism>
<evidence type="ECO:0000313" key="1">
    <source>
        <dbReference type="EMBL" id="EFJ12514.1"/>
    </source>
</evidence>
<dbReference type="SUPFAM" id="SSF50978">
    <property type="entry name" value="WD40 repeat-like"/>
    <property type="match status" value="1"/>
</dbReference>
<dbReference type="STRING" id="88036.D8SSN2"/>
<dbReference type="InterPro" id="IPR036322">
    <property type="entry name" value="WD40_repeat_dom_sf"/>
</dbReference>
<name>D8SSN2_SELML</name>
<proteinExistence type="predicted"/>
<reference evidence="1 2" key="1">
    <citation type="journal article" date="2011" name="Science">
        <title>The Selaginella genome identifies genetic changes associated with the evolution of vascular plants.</title>
        <authorList>
            <person name="Banks J.A."/>
            <person name="Nishiyama T."/>
            <person name="Hasebe M."/>
            <person name="Bowman J.L."/>
            <person name="Gribskov M."/>
            <person name="dePamphilis C."/>
            <person name="Albert V.A."/>
            <person name="Aono N."/>
            <person name="Aoyama T."/>
            <person name="Ambrose B.A."/>
            <person name="Ashton N.W."/>
            <person name="Axtell M.J."/>
            <person name="Barker E."/>
            <person name="Barker M.S."/>
            <person name="Bennetzen J.L."/>
            <person name="Bonawitz N.D."/>
            <person name="Chapple C."/>
            <person name="Cheng C."/>
            <person name="Correa L.G."/>
            <person name="Dacre M."/>
            <person name="DeBarry J."/>
            <person name="Dreyer I."/>
            <person name="Elias M."/>
            <person name="Engstrom E.M."/>
            <person name="Estelle M."/>
            <person name="Feng L."/>
            <person name="Finet C."/>
            <person name="Floyd S.K."/>
            <person name="Frommer W.B."/>
            <person name="Fujita T."/>
            <person name="Gramzow L."/>
            <person name="Gutensohn M."/>
            <person name="Harholt J."/>
            <person name="Hattori M."/>
            <person name="Heyl A."/>
            <person name="Hirai T."/>
            <person name="Hiwatashi Y."/>
            <person name="Ishikawa M."/>
            <person name="Iwata M."/>
            <person name="Karol K.G."/>
            <person name="Koehler B."/>
            <person name="Kolukisaoglu U."/>
            <person name="Kubo M."/>
            <person name="Kurata T."/>
            <person name="Lalonde S."/>
            <person name="Li K."/>
            <person name="Li Y."/>
            <person name="Litt A."/>
            <person name="Lyons E."/>
            <person name="Manning G."/>
            <person name="Maruyama T."/>
            <person name="Michael T.P."/>
            <person name="Mikami K."/>
            <person name="Miyazaki S."/>
            <person name="Morinaga S."/>
            <person name="Murata T."/>
            <person name="Mueller-Roeber B."/>
            <person name="Nelson D.R."/>
            <person name="Obara M."/>
            <person name="Oguri Y."/>
            <person name="Olmstead R.G."/>
            <person name="Onodera N."/>
            <person name="Petersen B.L."/>
            <person name="Pils B."/>
            <person name="Prigge M."/>
            <person name="Rensing S.A."/>
            <person name="Riano-Pachon D.M."/>
            <person name="Roberts A.W."/>
            <person name="Sato Y."/>
            <person name="Scheller H.V."/>
            <person name="Schulz B."/>
            <person name="Schulz C."/>
            <person name="Shakirov E.V."/>
            <person name="Shibagaki N."/>
            <person name="Shinohara N."/>
            <person name="Shippen D.E."/>
            <person name="Soerensen I."/>
            <person name="Sotooka R."/>
            <person name="Sugimoto N."/>
            <person name="Sugita M."/>
            <person name="Sumikawa N."/>
            <person name="Tanurdzic M."/>
            <person name="Theissen G."/>
            <person name="Ulvskov P."/>
            <person name="Wakazuki S."/>
            <person name="Weng J.K."/>
            <person name="Willats W.W."/>
            <person name="Wipf D."/>
            <person name="Wolf P.G."/>
            <person name="Yang L."/>
            <person name="Zimmer A.D."/>
            <person name="Zhu Q."/>
            <person name="Mitros T."/>
            <person name="Hellsten U."/>
            <person name="Loque D."/>
            <person name="Otillar R."/>
            <person name="Salamov A."/>
            <person name="Schmutz J."/>
            <person name="Shapiro H."/>
            <person name="Lindquist E."/>
            <person name="Lucas S."/>
            <person name="Rokhsar D."/>
            <person name="Grigoriev I.V."/>
        </authorList>
    </citation>
    <scope>NUCLEOTIDE SEQUENCE [LARGE SCALE GENOMIC DNA]</scope>
</reference>
<dbReference type="OMA" id="MRANIFQ"/>
<dbReference type="InParanoid" id="D8SSN2"/>
<dbReference type="KEGG" id="smo:SELMODRAFT_425298"/>
<gene>
    <name evidence="1" type="ORF">SELMODRAFT_425298</name>
</gene>
<protein>
    <submittedName>
        <fullName evidence="1">Uncharacterized protein</fullName>
    </submittedName>
</protein>
<dbReference type="HOGENOM" id="CLU_746793_0_0_1"/>
<sequence>MEWTARQYLEVQGAEGDGARPQCGAFHHSQALFAAAVGQHITEFDALTGCKLSILELWHIVLLAGMIIKSWDRYRAHDQENRQDLRRDGDTHCSDTTSTVAVVWNVSAFKFVGTIEGAKPATIIKTDLEKPVTGLACHPRSPLLFVASAERLIRAYHIQSLSVQYILQIDMSMKLVGAGAIAFHPTLEWGFCWQQKRHTNSMGRLSPNTTSMIGITQAGSNPISALAWHSMLRLLVWRTRVILSSNKHPMRANIFQSAGIQSLYVAMVLAQCSGDTIYPFSKFTDFLLHLMLNMATSNSRKEKREEGHQLCREKLFSVLQTEKRALLGSAGILPDYQLQMQLIRYSNHVLNSMTMSDFVLQIALSDSYLNCKNVATPSSLGTEPNDN</sequence>